<keyword evidence="4" id="KW-1185">Reference proteome</keyword>
<feature type="domain" description="AMP-binding enzyme C-terminal" evidence="2">
    <location>
        <begin position="441"/>
        <end position="515"/>
    </location>
</feature>
<gene>
    <name evidence="3" type="ORF">SAMN02745126_04327</name>
</gene>
<keyword evidence="3" id="KW-0436">Ligase</keyword>
<accession>A0A1T4S418</accession>
<dbReference type="InterPro" id="IPR020845">
    <property type="entry name" value="AMP-binding_CS"/>
</dbReference>
<dbReference type="InterPro" id="IPR045851">
    <property type="entry name" value="AMP-bd_C_sf"/>
</dbReference>
<dbReference type="PANTHER" id="PTHR24096">
    <property type="entry name" value="LONG-CHAIN-FATTY-ACID--COA LIGASE"/>
    <property type="match status" value="1"/>
</dbReference>
<dbReference type="Gene3D" id="3.40.50.12780">
    <property type="entry name" value="N-terminal domain of ligase-like"/>
    <property type="match status" value="1"/>
</dbReference>
<dbReference type="Gene3D" id="3.30.300.30">
    <property type="match status" value="1"/>
</dbReference>
<evidence type="ECO:0000313" key="4">
    <source>
        <dbReference type="Proteomes" id="UP000190092"/>
    </source>
</evidence>
<evidence type="ECO:0000259" key="2">
    <source>
        <dbReference type="Pfam" id="PF13193"/>
    </source>
</evidence>
<dbReference type="InterPro" id="IPR042099">
    <property type="entry name" value="ANL_N_sf"/>
</dbReference>
<dbReference type="InterPro" id="IPR025110">
    <property type="entry name" value="AMP-bd_C"/>
</dbReference>
<dbReference type="InterPro" id="IPR000873">
    <property type="entry name" value="AMP-dep_synth/lig_dom"/>
</dbReference>
<dbReference type="GO" id="GO:0016405">
    <property type="term" value="F:CoA-ligase activity"/>
    <property type="evidence" value="ECO:0007669"/>
    <property type="project" value="TreeGrafter"/>
</dbReference>
<sequence>MSADQPLVPQPTEREFPEFVSIPVRVARNAKLYPDKIVVQCQGEARTWHDFDRRVNKIARTLAGMGIGRGDKIAVLAVNSIEYLETFIGGLRSGACVVPLSTMAASDALEKMLDDCDAKVLFLSDQYRQLVEPYEQKLSKLVPGGRIAYDFERPGWQGFEHWMSQASELAFEQPIHALDDFNIIYSSGTTGLPKGILHSHVMRDMLAVRFTAFDYSPGTISLASTPLYSNTTLVAVLATIGIGGTTILMRKFDVVQFLEIAQRERVTHAMLVPVQYQRILAHPDFDKYDLSAFKAKLSTSAPLRAQVKADCLKRWPGRLIEIYGLTEGGGSCTLEANLYPDKLHTVGKPGLGSEIVVLGEQGQVLPQGEVGELAGRAELMMKGYYKQDDKTRDLLWYDKEGRLYFKSGDMGKIDEDGFVVLLDRKKDMIISGGFNVYAADIEVLLLKNPDIVDAAVIGVPSDQWGESPLALCVRRPGAKVGEGDVKEWANAQLSKTQRLVGVEFRDSLPRSTIGKIMKRELREPYWAGRSARI</sequence>
<dbReference type="Pfam" id="PF00501">
    <property type="entry name" value="AMP-binding"/>
    <property type="match status" value="1"/>
</dbReference>
<dbReference type="PROSITE" id="PS00455">
    <property type="entry name" value="AMP_BINDING"/>
    <property type="match status" value="1"/>
</dbReference>
<protein>
    <submittedName>
        <fullName evidence="3">Acyl-CoA synthetase (AMP-forming)/AMP-acid ligase II</fullName>
    </submittedName>
</protein>
<evidence type="ECO:0000313" key="3">
    <source>
        <dbReference type="EMBL" id="SKA22561.1"/>
    </source>
</evidence>
<dbReference type="AlphaFoldDB" id="A0A1T4S418"/>
<proteinExistence type="predicted"/>
<organism evidence="3 4">
    <name type="scientific">Enhydrobacter aerosaccus</name>
    <dbReference type="NCBI Taxonomy" id="225324"/>
    <lineage>
        <taxon>Bacteria</taxon>
        <taxon>Pseudomonadati</taxon>
        <taxon>Pseudomonadota</taxon>
        <taxon>Alphaproteobacteria</taxon>
        <taxon>Hyphomicrobiales</taxon>
        <taxon>Enhydrobacter</taxon>
    </lineage>
</organism>
<dbReference type="RefSeq" id="WP_085935989.1">
    <property type="nucleotide sequence ID" value="NZ_FUWJ01000006.1"/>
</dbReference>
<name>A0A1T4S418_9HYPH</name>
<dbReference type="OrthoDB" id="9803968at2"/>
<dbReference type="SUPFAM" id="SSF56801">
    <property type="entry name" value="Acetyl-CoA synthetase-like"/>
    <property type="match status" value="1"/>
</dbReference>
<dbReference type="STRING" id="225324.SAMN02745126_04327"/>
<feature type="domain" description="AMP-dependent synthetase/ligase" evidence="1">
    <location>
        <begin position="27"/>
        <end position="385"/>
    </location>
</feature>
<evidence type="ECO:0000259" key="1">
    <source>
        <dbReference type="Pfam" id="PF00501"/>
    </source>
</evidence>
<reference evidence="4" key="1">
    <citation type="submission" date="2017-02" db="EMBL/GenBank/DDBJ databases">
        <authorList>
            <person name="Varghese N."/>
            <person name="Submissions S."/>
        </authorList>
    </citation>
    <scope>NUCLEOTIDE SEQUENCE [LARGE SCALE GENOMIC DNA]</scope>
    <source>
        <strain evidence="4">ATCC 27094</strain>
    </source>
</reference>
<dbReference type="EMBL" id="FUWJ01000006">
    <property type="protein sequence ID" value="SKA22561.1"/>
    <property type="molecule type" value="Genomic_DNA"/>
</dbReference>
<dbReference type="Pfam" id="PF13193">
    <property type="entry name" value="AMP-binding_C"/>
    <property type="match status" value="1"/>
</dbReference>
<dbReference type="Proteomes" id="UP000190092">
    <property type="component" value="Unassembled WGS sequence"/>
</dbReference>